<dbReference type="InterPro" id="IPR055768">
    <property type="entry name" value="DUF7344"/>
</dbReference>
<accession>A0ABD5WPI7</accession>
<dbReference type="InterPro" id="IPR036390">
    <property type="entry name" value="WH_DNA-bd_sf"/>
</dbReference>
<dbReference type="AlphaFoldDB" id="A0ABD5WPI7"/>
<reference evidence="3 4" key="1">
    <citation type="journal article" date="2019" name="Int. J. Syst. Evol. Microbiol.">
        <title>The Global Catalogue of Microorganisms (GCM) 10K type strain sequencing project: providing services to taxonomists for standard genome sequencing and annotation.</title>
        <authorList>
            <consortium name="The Broad Institute Genomics Platform"/>
            <consortium name="The Broad Institute Genome Sequencing Center for Infectious Disease"/>
            <person name="Wu L."/>
            <person name="Ma J."/>
        </authorList>
    </citation>
    <scope>NUCLEOTIDE SEQUENCE [LARGE SCALE GENOMIC DNA]</scope>
    <source>
        <strain evidence="3 4">DT72</strain>
    </source>
</reference>
<feature type="domain" description="DUF7344" evidence="2">
    <location>
        <begin position="36"/>
        <end position="111"/>
    </location>
</feature>
<dbReference type="SUPFAM" id="SSF46785">
    <property type="entry name" value="Winged helix' DNA-binding domain"/>
    <property type="match status" value="1"/>
</dbReference>
<evidence type="ECO:0000313" key="3">
    <source>
        <dbReference type="EMBL" id="MFC7081107.1"/>
    </source>
</evidence>
<name>A0ABD5WPI7_9EURY</name>
<evidence type="ECO:0000259" key="2">
    <source>
        <dbReference type="Pfam" id="PF24035"/>
    </source>
</evidence>
<evidence type="ECO:0000256" key="1">
    <source>
        <dbReference type="SAM" id="MobiDB-lite"/>
    </source>
</evidence>
<organism evidence="3 4">
    <name type="scientific">Halorussus caseinilyticus</name>
    <dbReference type="NCBI Taxonomy" id="3034025"/>
    <lineage>
        <taxon>Archaea</taxon>
        <taxon>Methanobacteriati</taxon>
        <taxon>Methanobacteriota</taxon>
        <taxon>Stenosarchaea group</taxon>
        <taxon>Halobacteria</taxon>
        <taxon>Halobacteriales</taxon>
        <taxon>Haladaptataceae</taxon>
        <taxon>Halorussus</taxon>
    </lineage>
</organism>
<dbReference type="Proteomes" id="UP001596407">
    <property type="component" value="Unassembled WGS sequence"/>
</dbReference>
<dbReference type="Gene3D" id="1.10.10.10">
    <property type="entry name" value="Winged helix-like DNA-binding domain superfamily/Winged helix DNA-binding domain"/>
    <property type="match status" value="1"/>
</dbReference>
<dbReference type="Pfam" id="PF24035">
    <property type="entry name" value="DUF7344"/>
    <property type="match status" value="1"/>
</dbReference>
<protein>
    <recommendedName>
        <fullName evidence="2">DUF7344 domain-containing protein</fullName>
    </recommendedName>
</protein>
<dbReference type="RefSeq" id="WP_276280976.1">
    <property type="nucleotide sequence ID" value="NZ_CP119809.1"/>
</dbReference>
<dbReference type="GeneID" id="79302152"/>
<dbReference type="InterPro" id="IPR036388">
    <property type="entry name" value="WH-like_DNA-bd_sf"/>
</dbReference>
<sequence length="134" mass="14737">MSNEHAPTGGEGATPDGGPSVSDERTTTGTDLDQLFEVLADGYRRRVLAYLDDTDDGIAAFSELVEHVADDSDGESTDDHERIAVNLHHNHLPKLEDANVVEYDPRSEVVRYRGDPFVADWVELAQSHESDSQT</sequence>
<evidence type="ECO:0000313" key="4">
    <source>
        <dbReference type="Proteomes" id="UP001596407"/>
    </source>
</evidence>
<comment type="caution">
    <text evidence="3">The sequence shown here is derived from an EMBL/GenBank/DDBJ whole genome shotgun (WGS) entry which is preliminary data.</text>
</comment>
<keyword evidence="4" id="KW-1185">Reference proteome</keyword>
<dbReference type="EMBL" id="JBHSZH010000005">
    <property type="protein sequence ID" value="MFC7081107.1"/>
    <property type="molecule type" value="Genomic_DNA"/>
</dbReference>
<gene>
    <name evidence="3" type="ORF">ACFQJ6_14370</name>
</gene>
<proteinExistence type="predicted"/>
<feature type="region of interest" description="Disordered" evidence="1">
    <location>
        <begin position="1"/>
        <end position="32"/>
    </location>
</feature>